<dbReference type="KEGG" id="spon:HME9304_00714"/>
<keyword evidence="2" id="KW-1185">Reference proteome</keyword>
<organism evidence="1 2">
    <name type="scientific">Flagellimonas maritima</name>
    <dbReference type="NCBI Taxonomy" id="1383885"/>
    <lineage>
        <taxon>Bacteria</taxon>
        <taxon>Pseudomonadati</taxon>
        <taxon>Bacteroidota</taxon>
        <taxon>Flavobacteriia</taxon>
        <taxon>Flavobacteriales</taxon>
        <taxon>Flavobacteriaceae</taxon>
        <taxon>Flagellimonas</taxon>
    </lineage>
</organism>
<evidence type="ECO:0000313" key="1">
    <source>
        <dbReference type="EMBL" id="AWX43723.1"/>
    </source>
</evidence>
<evidence type="ECO:0000313" key="2">
    <source>
        <dbReference type="Proteomes" id="UP000248536"/>
    </source>
</evidence>
<gene>
    <name evidence="1" type="ORF">HME9304_00714</name>
</gene>
<sequence>MLQCFKFGDIVRKKYQEPTFGKINSDNPDYQGFFLA</sequence>
<reference evidence="1 2" key="1">
    <citation type="submission" date="2018-06" db="EMBL/GenBank/DDBJ databases">
        <title>Spongiibacterium sp. HME9304 Genome sequencing and assembly.</title>
        <authorList>
            <person name="Kang H."/>
            <person name="Kim H."/>
            <person name="Joh K."/>
        </authorList>
    </citation>
    <scope>NUCLEOTIDE SEQUENCE [LARGE SCALE GENOMIC DNA]</scope>
    <source>
        <strain evidence="1 2">HME9304</strain>
    </source>
</reference>
<dbReference type="EMBL" id="CP030104">
    <property type="protein sequence ID" value="AWX43723.1"/>
    <property type="molecule type" value="Genomic_DNA"/>
</dbReference>
<name>A0A2Z4LPL6_9FLAO</name>
<proteinExistence type="predicted"/>
<protein>
    <submittedName>
        <fullName evidence="1">Uncharacterized protein</fullName>
    </submittedName>
</protein>
<dbReference type="Proteomes" id="UP000248536">
    <property type="component" value="Chromosome"/>
</dbReference>
<accession>A0A2Z4LPL6</accession>
<dbReference type="AlphaFoldDB" id="A0A2Z4LPL6"/>